<evidence type="ECO:0000256" key="3">
    <source>
        <dbReference type="ARBA" id="ARBA00021353"/>
    </source>
</evidence>
<protein>
    <recommendedName>
        <fullName evidence="3 7">Defect at low temperature protein 1</fullName>
    </recommendedName>
</protein>
<feature type="compositionally biased region" description="Polar residues" evidence="8">
    <location>
        <begin position="350"/>
        <end position="378"/>
    </location>
</feature>
<dbReference type="EMBL" id="MCFJ01000012">
    <property type="protein sequence ID" value="ORY59998.1"/>
    <property type="molecule type" value="Genomic_DNA"/>
</dbReference>
<evidence type="ECO:0000256" key="1">
    <source>
        <dbReference type="ARBA" id="ARBA00002489"/>
    </source>
</evidence>
<dbReference type="AlphaFoldDB" id="A0A1Y2DL21"/>
<evidence type="ECO:0000256" key="6">
    <source>
        <dbReference type="ARBA" id="ARBA00023136"/>
    </source>
</evidence>
<evidence type="ECO:0000256" key="5">
    <source>
        <dbReference type="ARBA" id="ARBA00022989"/>
    </source>
</evidence>
<feature type="region of interest" description="Disordered" evidence="8">
    <location>
        <begin position="328"/>
        <end position="444"/>
    </location>
</feature>
<comment type="caution">
    <text evidence="10">The sequence shown here is derived from an EMBL/GenBank/DDBJ whole genome shotgun (WGS) entry which is preliminary data.</text>
</comment>
<evidence type="ECO:0000256" key="2">
    <source>
        <dbReference type="ARBA" id="ARBA00005550"/>
    </source>
</evidence>
<dbReference type="Pfam" id="PF13559">
    <property type="entry name" value="DUF4129"/>
    <property type="match status" value="1"/>
</dbReference>
<dbReference type="PANTHER" id="PTHR40021">
    <property type="entry name" value="DEFECT AT LOW TEMPERATURE PROTEIN 1"/>
    <property type="match status" value="1"/>
</dbReference>
<dbReference type="Proteomes" id="UP000193689">
    <property type="component" value="Unassembled WGS sequence"/>
</dbReference>
<proteinExistence type="inferred from homology"/>
<comment type="subcellular location">
    <subcellularLocation>
        <location evidence="7">Membrane</location>
        <topology evidence="7">Multi-pass membrane protein</topology>
    </subcellularLocation>
</comment>
<keyword evidence="4 7" id="KW-0812">Transmembrane</keyword>
<evidence type="ECO:0000256" key="8">
    <source>
        <dbReference type="SAM" id="MobiDB-lite"/>
    </source>
</evidence>
<dbReference type="InterPro" id="IPR025403">
    <property type="entry name" value="TgpA-like_C"/>
</dbReference>
<dbReference type="STRING" id="1141098.A0A1Y2DL21"/>
<feature type="domain" description="Protein-glutamine gamma-glutamyltransferase-like C-terminal" evidence="9">
    <location>
        <begin position="238"/>
        <end position="303"/>
    </location>
</feature>
<dbReference type="OrthoDB" id="4096362at2759"/>
<evidence type="ECO:0000259" key="9">
    <source>
        <dbReference type="Pfam" id="PF13559"/>
    </source>
</evidence>
<evidence type="ECO:0000256" key="7">
    <source>
        <dbReference type="RuleBase" id="RU367100"/>
    </source>
</evidence>
<reference evidence="10 11" key="1">
    <citation type="submission" date="2016-07" db="EMBL/GenBank/DDBJ databases">
        <title>Pervasive Adenine N6-methylation of Active Genes in Fungi.</title>
        <authorList>
            <consortium name="DOE Joint Genome Institute"/>
            <person name="Mondo S.J."/>
            <person name="Dannebaum R.O."/>
            <person name="Kuo R.C."/>
            <person name="Labutti K."/>
            <person name="Haridas S."/>
            <person name="Kuo A."/>
            <person name="Salamov A."/>
            <person name="Ahrendt S.R."/>
            <person name="Lipzen A."/>
            <person name="Sullivan W."/>
            <person name="Andreopoulos W.B."/>
            <person name="Clum A."/>
            <person name="Lindquist E."/>
            <person name="Daum C."/>
            <person name="Ramamoorthy G.K."/>
            <person name="Gryganskyi A."/>
            <person name="Culley D."/>
            <person name="Magnuson J.K."/>
            <person name="James T.Y."/>
            <person name="O'Malley M.A."/>
            <person name="Stajich J.E."/>
            <person name="Spatafora J.W."/>
            <person name="Visel A."/>
            <person name="Grigoriev I.V."/>
        </authorList>
    </citation>
    <scope>NUCLEOTIDE SEQUENCE [LARGE SCALE GENOMIC DNA]</scope>
    <source>
        <strain evidence="10 11">CBS 129021</strain>
    </source>
</reference>
<comment type="caution">
    <text evidence="7">Lacks conserved residue(s) required for the propagation of feature annotation.</text>
</comment>
<dbReference type="PANTHER" id="PTHR40021:SF1">
    <property type="entry name" value="DEFECT AT LOW TEMPERATURE PROTEIN 1"/>
    <property type="match status" value="1"/>
</dbReference>
<feature type="transmembrane region" description="Helical" evidence="7">
    <location>
        <begin position="44"/>
        <end position="66"/>
    </location>
</feature>
<evidence type="ECO:0000256" key="4">
    <source>
        <dbReference type="ARBA" id="ARBA00022692"/>
    </source>
</evidence>
<evidence type="ECO:0000313" key="10">
    <source>
        <dbReference type="EMBL" id="ORY59998.1"/>
    </source>
</evidence>
<gene>
    <name evidence="7" type="primary">DLT1</name>
    <name evidence="10" type="ORF">BCR38DRAFT_349929</name>
</gene>
<sequence length="486" mass="53105">MSTPRLIFRIFYSLIYTFFCLLLAALILITPADAVVQAIRGTFTYNNVVIICIVYLVTTLVVLFVYSLRLYITRTVLAGIPKQWIPIGKGDVRKDVRNMIIRDIGRSAAIAYAARPKIGDHDWHDWNKGDGLLTVPSISTFLPGPSLKLVKKPVSKTSNIEDDMGIALPPTLPVWGNVDHPGWGSPNSPDLRNVQYGTVLDELPNLIEAKAVSLAPPDLEAGGIGAGATLNMEAVDVLGRSLNMSMRDYVVHLTGLDVLPSASTDEQPGITRDISEFLDTYERARFSGRPMTSDRFRRLMQLFAELLRAMRPLDPAVLDTLDQMGSVDMYSGSDESGGNIDDDAPRDTRTASLISGQSSARNFSDRWSFSSSTGSKASNLGKIDKHRQRRPSLLPRNSSYGTAPTTPKSTRNSGLSISNRPAMERNPSTKSDSTDTCAQTRRPFGASTFSSDVNSLSGGSVIRLARREDQLSGVDLPYVLSVGEMV</sequence>
<organism evidence="10 11">
    <name type="scientific">Pseudomassariella vexata</name>
    <dbReference type="NCBI Taxonomy" id="1141098"/>
    <lineage>
        <taxon>Eukaryota</taxon>
        <taxon>Fungi</taxon>
        <taxon>Dikarya</taxon>
        <taxon>Ascomycota</taxon>
        <taxon>Pezizomycotina</taxon>
        <taxon>Sordariomycetes</taxon>
        <taxon>Xylariomycetidae</taxon>
        <taxon>Amphisphaeriales</taxon>
        <taxon>Pseudomassariaceae</taxon>
        <taxon>Pseudomassariella</taxon>
    </lineage>
</organism>
<dbReference type="InParanoid" id="A0A1Y2DL21"/>
<accession>A0A1Y2DL21</accession>
<comment type="function">
    <text evidence="1 7">Required for growth under high-pressure and low-temperature conditions.</text>
</comment>
<name>A0A1Y2DL21_9PEZI</name>
<dbReference type="InterPro" id="IPR038869">
    <property type="entry name" value="DLT1"/>
</dbReference>
<keyword evidence="11" id="KW-1185">Reference proteome</keyword>
<dbReference type="GO" id="GO:0016020">
    <property type="term" value="C:membrane"/>
    <property type="evidence" value="ECO:0007669"/>
    <property type="project" value="UniProtKB-SubCell"/>
</dbReference>
<keyword evidence="6 7" id="KW-0472">Membrane</keyword>
<keyword evidence="5 7" id="KW-1133">Transmembrane helix</keyword>
<comment type="similarity">
    <text evidence="2 7">Belongs to the DLT1 family.</text>
</comment>
<feature type="compositionally biased region" description="Polar residues" evidence="8">
    <location>
        <begin position="426"/>
        <end position="439"/>
    </location>
</feature>
<feature type="compositionally biased region" description="Polar residues" evidence="8">
    <location>
        <begin position="395"/>
        <end position="419"/>
    </location>
</feature>
<evidence type="ECO:0000313" key="11">
    <source>
        <dbReference type="Proteomes" id="UP000193689"/>
    </source>
</evidence>